<proteinExistence type="predicted"/>
<evidence type="ECO:0000313" key="1">
    <source>
        <dbReference type="EMBL" id="CAN0406269.1"/>
    </source>
</evidence>
<feature type="non-terminal residue" evidence="1">
    <location>
        <position position="1"/>
    </location>
</feature>
<dbReference type="EMBL" id="OX596112">
    <property type="protein sequence ID" value="CAN0406269.1"/>
    <property type="molecule type" value="Genomic_DNA"/>
</dbReference>
<name>A0AC59ZGC6_RANTA</name>
<reference evidence="1" key="1">
    <citation type="submission" date="2023-05" db="EMBL/GenBank/DDBJ databases">
        <authorList>
            <consortium name="ELIXIR-Norway"/>
        </authorList>
    </citation>
    <scope>NUCLEOTIDE SEQUENCE</scope>
</reference>
<reference evidence="1" key="2">
    <citation type="submission" date="2025-03" db="EMBL/GenBank/DDBJ databases">
        <authorList>
            <consortium name="ELIXIR-Norway"/>
            <consortium name="Elixir Norway"/>
        </authorList>
    </citation>
    <scope>NUCLEOTIDE SEQUENCE</scope>
</reference>
<evidence type="ECO:0000313" key="2">
    <source>
        <dbReference type="Proteomes" id="UP001162501"/>
    </source>
</evidence>
<protein>
    <submittedName>
        <fullName evidence="1">Uncharacterized protein</fullName>
    </submittedName>
</protein>
<gene>
    <name evidence="1" type="ORF">MRATA1EN22A_LOCUS17884</name>
</gene>
<dbReference type="Proteomes" id="UP001162501">
    <property type="component" value="Chromosome 28"/>
</dbReference>
<sequence length="99" mass="10667">VLSTDPVHRHSSTYDSPPQVGLTAPLRVLSADHHHRQVLSVGSPQVLLLARIGSLRPLDSLPLVASCRLPLVLALAHCWSSLHPDLGPHYGMSLDLTTT</sequence>
<organism evidence="1 2">
    <name type="scientific">Rangifer tarandus platyrhynchus</name>
    <name type="common">Svalbard reindeer</name>
    <dbReference type="NCBI Taxonomy" id="3082113"/>
    <lineage>
        <taxon>Eukaryota</taxon>
        <taxon>Metazoa</taxon>
        <taxon>Chordata</taxon>
        <taxon>Craniata</taxon>
        <taxon>Vertebrata</taxon>
        <taxon>Euteleostomi</taxon>
        <taxon>Mammalia</taxon>
        <taxon>Eutheria</taxon>
        <taxon>Laurasiatheria</taxon>
        <taxon>Artiodactyla</taxon>
        <taxon>Ruminantia</taxon>
        <taxon>Pecora</taxon>
        <taxon>Cervidae</taxon>
        <taxon>Odocoileinae</taxon>
        <taxon>Rangifer</taxon>
    </lineage>
</organism>
<accession>A0AC59ZGC6</accession>